<reference evidence="1 2" key="1">
    <citation type="journal article" date="2020" name="Mol. Biol. Evol.">
        <title>Distinct Expression and Methylation Patterns for Genes with Different Fates following a Single Whole-Genome Duplication in Flowering Plants.</title>
        <authorList>
            <person name="Shi T."/>
            <person name="Rahmani R.S."/>
            <person name="Gugger P.F."/>
            <person name="Wang M."/>
            <person name="Li H."/>
            <person name="Zhang Y."/>
            <person name="Li Z."/>
            <person name="Wang Q."/>
            <person name="Van de Peer Y."/>
            <person name="Marchal K."/>
            <person name="Chen J."/>
        </authorList>
    </citation>
    <scope>NUCLEOTIDE SEQUENCE [LARGE SCALE GENOMIC DNA]</scope>
    <source>
        <tissue evidence="1">Leaf</tissue>
    </source>
</reference>
<protein>
    <submittedName>
        <fullName evidence="1">Uncharacterized protein</fullName>
    </submittedName>
</protein>
<evidence type="ECO:0000313" key="2">
    <source>
        <dbReference type="Proteomes" id="UP000607653"/>
    </source>
</evidence>
<proteinExistence type="predicted"/>
<dbReference type="Proteomes" id="UP000607653">
    <property type="component" value="Unassembled WGS sequence"/>
</dbReference>
<gene>
    <name evidence="1" type="ORF">HUJ06_025296</name>
</gene>
<keyword evidence="2" id="KW-1185">Reference proteome</keyword>
<organism evidence="1 2">
    <name type="scientific">Nelumbo nucifera</name>
    <name type="common">Sacred lotus</name>
    <dbReference type="NCBI Taxonomy" id="4432"/>
    <lineage>
        <taxon>Eukaryota</taxon>
        <taxon>Viridiplantae</taxon>
        <taxon>Streptophyta</taxon>
        <taxon>Embryophyta</taxon>
        <taxon>Tracheophyta</taxon>
        <taxon>Spermatophyta</taxon>
        <taxon>Magnoliopsida</taxon>
        <taxon>Proteales</taxon>
        <taxon>Nelumbonaceae</taxon>
        <taxon>Nelumbo</taxon>
    </lineage>
</organism>
<dbReference type="EMBL" id="DUZY01000001">
    <property type="protein sequence ID" value="DAD23833.1"/>
    <property type="molecule type" value="Genomic_DNA"/>
</dbReference>
<sequence length="165" mass="18177">MMNSNISLSQSLRSPLFHHPPVAVENEKNHSYQSHIGKKEISCRHYFVFRLKVKLSCTFGGLEAFSSFNAVRLQLAASISAFVSPTTLEFFGLFSVTTQIPSNAFAAPALAASISAFAEPATSRDAFADMGDGAPPNPKLKSIWDLRWRRIRIWDLCSLAPLNSS</sequence>
<accession>A0A822XVQ7</accession>
<evidence type="ECO:0000313" key="1">
    <source>
        <dbReference type="EMBL" id="DAD23833.1"/>
    </source>
</evidence>
<name>A0A822XVQ7_NELNU</name>
<dbReference type="AlphaFoldDB" id="A0A822XVQ7"/>
<comment type="caution">
    <text evidence="1">The sequence shown here is derived from an EMBL/GenBank/DDBJ whole genome shotgun (WGS) entry which is preliminary data.</text>
</comment>